<name>A0A1I6G264_9EURY</name>
<reference evidence="3" key="1">
    <citation type="submission" date="2016-10" db="EMBL/GenBank/DDBJ databases">
        <authorList>
            <person name="Varghese N."/>
            <person name="Submissions S."/>
        </authorList>
    </citation>
    <scope>NUCLEOTIDE SEQUENCE [LARGE SCALE GENOMIC DNA]</scope>
    <source>
        <strain evidence="3">CGMCC 1.7736</strain>
    </source>
</reference>
<dbReference type="RefSeq" id="WP_089804176.1">
    <property type="nucleotide sequence ID" value="NZ_FOYT01000001.1"/>
</dbReference>
<sequence>MTSSFISTFAVVVVLGALAISAFSVGYNTSAEQFDAAEQITLSDAGNLVDKSDVAFDFGANVTVTYNGSTLEEGVDYHWNESTGEIERLNGSSVPDGASVSIDYQFNAPDDTTKDVNKGMEATGATLPFIALAAAVLVIAGWLS</sequence>
<accession>A0A1I6G264</accession>
<evidence type="ECO:0000313" key="3">
    <source>
        <dbReference type="Proteomes" id="UP000198531"/>
    </source>
</evidence>
<feature type="transmembrane region" description="Helical" evidence="1">
    <location>
        <begin position="125"/>
        <end position="143"/>
    </location>
</feature>
<evidence type="ECO:0000313" key="2">
    <source>
        <dbReference type="EMBL" id="SFR36279.1"/>
    </source>
</evidence>
<organism evidence="2 3">
    <name type="scientific">Halogeometricum rufum</name>
    <dbReference type="NCBI Taxonomy" id="553469"/>
    <lineage>
        <taxon>Archaea</taxon>
        <taxon>Methanobacteriati</taxon>
        <taxon>Methanobacteriota</taxon>
        <taxon>Stenosarchaea group</taxon>
        <taxon>Halobacteria</taxon>
        <taxon>Halobacteriales</taxon>
        <taxon>Haloferacaceae</taxon>
        <taxon>Halogeometricum</taxon>
    </lineage>
</organism>
<evidence type="ECO:0000256" key="1">
    <source>
        <dbReference type="SAM" id="Phobius"/>
    </source>
</evidence>
<dbReference type="Proteomes" id="UP000198531">
    <property type="component" value="Unassembled WGS sequence"/>
</dbReference>
<proteinExistence type="predicted"/>
<dbReference type="STRING" id="553469.SAMN04487947_0442"/>
<dbReference type="AlphaFoldDB" id="A0A1I6G264"/>
<keyword evidence="1" id="KW-0472">Membrane</keyword>
<gene>
    <name evidence="2" type="ORF">SAMN04487947_0442</name>
</gene>
<keyword evidence="1" id="KW-1133">Transmembrane helix</keyword>
<dbReference type="EMBL" id="FOYT01000001">
    <property type="protein sequence ID" value="SFR36279.1"/>
    <property type="molecule type" value="Genomic_DNA"/>
</dbReference>
<protein>
    <submittedName>
        <fullName evidence="2">Uncharacterized protein</fullName>
    </submittedName>
</protein>
<keyword evidence="3" id="KW-1185">Reference proteome</keyword>
<dbReference type="OrthoDB" id="302448at2157"/>
<keyword evidence="1" id="KW-0812">Transmembrane</keyword>